<protein>
    <recommendedName>
        <fullName evidence="5">Transmembrane protein</fullName>
    </recommendedName>
</protein>
<proteinExistence type="predicted"/>
<gene>
    <name evidence="3" type="ORF">EGW08_007117</name>
</gene>
<name>A0A3S1BJG7_ELYCH</name>
<keyword evidence="2" id="KW-0812">Transmembrane</keyword>
<reference evidence="3 4" key="1">
    <citation type="submission" date="2019-01" db="EMBL/GenBank/DDBJ databases">
        <title>A draft genome assembly of the solar-powered sea slug Elysia chlorotica.</title>
        <authorList>
            <person name="Cai H."/>
            <person name="Li Q."/>
            <person name="Fang X."/>
            <person name="Li J."/>
            <person name="Curtis N.E."/>
            <person name="Altenburger A."/>
            <person name="Shibata T."/>
            <person name="Feng M."/>
            <person name="Maeda T."/>
            <person name="Schwartz J.A."/>
            <person name="Shigenobu S."/>
            <person name="Lundholm N."/>
            <person name="Nishiyama T."/>
            <person name="Yang H."/>
            <person name="Hasebe M."/>
            <person name="Li S."/>
            <person name="Pierce S.K."/>
            <person name="Wang J."/>
        </authorList>
    </citation>
    <scope>NUCLEOTIDE SEQUENCE [LARGE SCALE GENOMIC DNA]</scope>
    <source>
        <strain evidence="3">EC2010</strain>
        <tissue evidence="3">Whole organism of an adult</tissue>
    </source>
</reference>
<evidence type="ECO:0000313" key="4">
    <source>
        <dbReference type="Proteomes" id="UP000271974"/>
    </source>
</evidence>
<accession>A0A3S1BJG7</accession>
<dbReference type="AlphaFoldDB" id="A0A3S1BJG7"/>
<feature type="transmembrane region" description="Helical" evidence="2">
    <location>
        <begin position="69"/>
        <end position="87"/>
    </location>
</feature>
<organism evidence="3 4">
    <name type="scientific">Elysia chlorotica</name>
    <name type="common">Eastern emerald elysia</name>
    <name type="synonym">Sea slug</name>
    <dbReference type="NCBI Taxonomy" id="188477"/>
    <lineage>
        <taxon>Eukaryota</taxon>
        <taxon>Metazoa</taxon>
        <taxon>Spiralia</taxon>
        <taxon>Lophotrochozoa</taxon>
        <taxon>Mollusca</taxon>
        <taxon>Gastropoda</taxon>
        <taxon>Heterobranchia</taxon>
        <taxon>Euthyneura</taxon>
        <taxon>Panpulmonata</taxon>
        <taxon>Sacoglossa</taxon>
        <taxon>Placobranchoidea</taxon>
        <taxon>Plakobranchidae</taxon>
        <taxon>Elysia</taxon>
    </lineage>
</organism>
<dbReference type="EMBL" id="RQTK01000181">
    <property type="protein sequence ID" value="RUS85112.1"/>
    <property type="molecule type" value="Genomic_DNA"/>
</dbReference>
<feature type="region of interest" description="Disordered" evidence="1">
    <location>
        <begin position="1"/>
        <end position="21"/>
    </location>
</feature>
<keyword evidence="2" id="KW-0472">Membrane</keyword>
<dbReference type="OrthoDB" id="6092555at2759"/>
<evidence type="ECO:0008006" key="5">
    <source>
        <dbReference type="Google" id="ProtNLM"/>
    </source>
</evidence>
<sequence length="246" mass="28347">MDNFLKRAPLGVQNDDDEDDEKKYMEYKRQTRGEYEDLMMEFEFRCRRAAMMNYYEASGYEKSIYRMEVLAAFLGTVSVSTVAAWFLPKNSWLSPSSSLTEHSFSQLGVLGVVGVAGACVAYVLGKGSSRVIPSLSRRAEVNIEAGAAWQRLAQTTRSFRIRLDNPKLDVPDYASWYEQLVTEREKLCVMASIPQATYEKFNDPNLVYGILRQRRQMFLQYLDLEQCDLDDFKVKVKAEPEDETRE</sequence>
<evidence type="ECO:0000313" key="3">
    <source>
        <dbReference type="EMBL" id="RUS85112.1"/>
    </source>
</evidence>
<keyword evidence="2" id="KW-1133">Transmembrane helix</keyword>
<keyword evidence="4" id="KW-1185">Reference proteome</keyword>
<comment type="caution">
    <text evidence="3">The sequence shown here is derived from an EMBL/GenBank/DDBJ whole genome shotgun (WGS) entry which is preliminary data.</text>
</comment>
<evidence type="ECO:0000256" key="2">
    <source>
        <dbReference type="SAM" id="Phobius"/>
    </source>
</evidence>
<dbReference type="Proteomes" id="UP000271974">
    <property type="component" value="Unassembled WGS sequence"/>
</dbReference>
<evidence type="ECO:0000256" key="1">
    <source>
        <dbReference type="SAM" id="MobiDB-lite"/>
    </source>
</evidence>
<feature type="transmembrane region" description="Helical" evidence="2">
    <location>
        <begin position="107"/>
        <end position="125"/>
    </location>
</feature>